<keyword evidence="2" id="KW-1003">Cell membrane</keyword>
<dbReference type="PANTHER" id="PTHR43066">
    <property type="entry name" value="RHOMBOID-RELATED PROTEIN"/>
    <property type="match status" value="1"/>
</dbReference>
<dbReference type="Pfam" id="PF01694">
    <property type="entry name" value="Rhomboid"/>
    <property type="match status" value="1"/>
</dbReference>
<keyword evidence="5 8" id="KW-1133">Transmembrane helix</keyword>
<accession>A0A150QA74</accession>
<evidence type="ECO:0000313" key="10">
    <source>
        <dbReference type="EMBL" id="KYF64887.1"/>
    </source>
</evidence>
<feature type="transmembrane region" description="Helical" evidence="8">
    <location>
        <begin position="75"/>
        <end position="92"/>
    </location>
</feature>
<evidence type="ECO:0000313" key="11">
    <source>
        <dbReference type="Proteomes" id="UP000075260"/>
    </source>
</evidence>
<sequence>MLPVRDQLPTRKVPVVNYLLIALNLLGFFWMRSLISAGISPERVLSVWGLVPLHLLREPTDAWWTVFSSMFMHDPTGWAHLGGNMLFLWIFGDNVEDALGSLRYAAFYVLSGIAAAGAQIWIDPGSQIPMVGASGAISGVLAAYASLYPRSPITVLNPIFLLWFIFGLFLELPAWLVILEYFVVNLLNGLGSIGVRSGGVAFFAHLGGFVAGLFLVRLFMMGRAPRQHERWQHWRATPRRDAPRRDAPWGAPRRRDPWGW</sequence>
<evidence type="ECO:0000256" key="8">
    <source>
        <dbReference type="SAM" id="Phobius"/>
    </source>
</evidence>
<comment type="caution">
    <text evidence="10">The sequence shown here is derived from an EMBL/GenBank/DDBJ whole genome shotgun (WGS) entry which is preliminary data.</text>
</comment>
<dbReference type="RefSeq" id="WP_061611454.1">
    <property type="nucleotide sequence ID" value="NZ_JEMA01000877.1"/>
</dbReference>
<evidence type="ECO:0000256" key="3">
    <source>
        <dbReference type="ARBA" id="ARBA00022519"/>
    </source>
</evidence>
<dbReference type="EMBL" id="JEMA01000877">
    <property type="protein sequence ID" value="KYF64887.1"/>
    <property type="molecule type" value="Genomic_DNA"/>
</dbReference>
<keyword evidence="4 8" id="KW-0812">Transmembrane</keyword>
<dbReference type="GO" id="GO:0016020">
    <property type="term" value="C:membrane"/>
    <property type="evidence" value="ECO:0007669"/>
    <property type="project" value="UniProtKB-SubCell"/>
</dbReference>
<comment type="subcellular location">
    <subcellularLocation>
        <location evidence="1">Membrane</location>
        <topology evidence="1">Multi-pass membrane protein</topology>
    </subcellularLocation>
</comment>
<keyword evidence="10" id="KW-0378">Hydrolase</keyword>
<proteinExistence type="predicted"/>
<evidence type="ECO:0000256" key="1">
    <source>
        <dbReference type="ARBA" id="ARBA00004141"/>
    </source>
</evidence>
<dbReference type="Gene3D" id="1.20.1540.10">
    <property type="entry name" value="Rhomboid-like"/>
    <property type="match status" value="1"/>
</dbReference>
<feature type="transmembrane region" description="Helical" evidence="8">
    <location>
        <begin position="15"/>
        <end position="35"/>
    </location>
</feature>
<feature type="transmembrane region" description="Helical" evidence="8">
    <location>
        <begin position="104"/>
        <end position="122"/>
    </location>
</feature>
<keyword evidence="10" id="KW-0645">Protease</keyword>
<feature type="region of interest" description="Disordered" evidence="7">
    <location>
        <begin position="239"/>
        <end position="260"/>
    </location>
</feature>
<dbReference type="InterPro" id="IPR035952">
    <property type="entry name" value="Rhomboid-like_sf"/>
</dbReference>
<feature type="transmembrane region" description="Helical" evidence="8">
    <location>
        <begin position="128"/>
        <end position="147"/>
    </location>
</feature>
<dbReference type="Proteomes" id="UP000075260">
    <property type="component" value="Unassembled WGS sequence"/>
</dbReference>
<gene>
    <name evidence="10" type="ORF">BE15_31760</name>
</gene>
<organism evidence="10 11">
    <name type="scientific">Sorangium cellulosum</name>
    <name type="common">Polyangium cellulosum</name>
    <dbReference type="NCBI Taxonomy" id="56"/>
    <lineage>
        <taxon>Bacteria</taxon>
        <taxon>Pseudomonadati</taxon>
        <taxon>Myxococcota</taxon>
        <taxon>Polyangia</taxon>
        <taxon>Polyangiales</taxon>
        <taxon>Polyangiaceae</taxon>
        <taxon>Sorangium</taxon>
    </lineage>
</organism>
<feature type="transmembrane region" description="Helical" evidence="8">
    <location>
        <begin position="159"/>
        <end position="179"/>
    </location>
</feature>
<feature type="transmembrane region" description="Helical" evidence="8">
    <location>
        <begin position="199"/>
        <end position="220"/>
    </location>
</feature>
<dbReference type="OrthoDB" id="9813074at2"/>
<dbReference type="InterPro" id="IPR022764">
    <property type="entry name" value="Peptidase_S54_rhomboid_dom"/>
</dbReference>
<feature type="domain" description="Peptidase S54 rhomboid" evidence="9">
    <location>
        <begin position="62"/>
        <end position="219"/>
    </location>
</feature>
<dbReference type="PANTHER" id="PTHR43066:SF26">
    <property type="entry name" value="RHOMBOID PROTEASE GLPG"/>
    <property type="match status" value="1"/>
</dbReference>
<evidence type="ECO:0000256" key="4">
    <source>
        <dbReference type="ARBA" id="ARBA00022692"/>
    </source>
</evidence>
<dbReference type="GO" id="GO:0006508">
    <property type="term" value="P:proteolysis"/>
    <property type="evidence" value="ECO:0007669"/>
    <property type="project" value="UniProtKB-KW"/>
</dbReference>
<protein>
    <submittedName>
        <fullName evidence="10">Rhomboid family intramembrane serine protease</fullName>
    </submittedName>
</protein>
<keyword evidence="6 8" id="KW-0472">Membrane</keyword>
<dbReference type="GO" id="GO:0004252">
    <property type="term" value="F:serine-type endopeptidase activity"/>
    <property type="evidence" value="ECO:0007669"/>
    <property type="project" value="InterPro"/>
</dbReference>
<evidence type="ECO:0000256" key="2">
    <source>
        <dbReference type="ARBA" id="ARBA00022475"/>
    </source>
</evidence>
<evidence type="ECO:0000256" key="5">
    <source>
        <dbReference type="ARBA" id="ARBA00022989"/>
    </source>
</evidence>
<evidence type="ECO:0000259" key="9">
    <source>
        <dbReference type="Pfam" id="PF01694"/>
    </source>
</evidence>
<name>A0A150QA74_SORCE</name>
<evidence type="ECO:0000256" key="6">
    <source>
        <dbReference type="ARBA" id="ARBA00023136"/>
    </source>
</evidence>
<dbReference type="AlphaFoldDB" id="A0A150QA74"/>
<dbReference type="SUPFAM" id="SSF144091">
    <property type="entry name" value="Rhomboid-like"/>
    <property type="match status" value="1"/>
</dbReference>
<evidence type="ECO:0000256" key="7">
    <source>
        <dbReference type="SAM" id="MobiDB-lite"/>
    </source>
</evidence>
<keyword evidence="3" id="KW-0997">Cell inner membrane</keyword>
<reference evidence="10 11" key="1">
    <citation type="submission" date="2014-02" db="EMBL/GenBank/DDBJ databases">
        <title>The small core and large imbalanced accessory genome model reveals a collaborative survival strategy of Sorangium cellulosum strains in nature.</title>
        <authorList>
            <person name="Han K."/>
            <person name="Peng R."/>
            <person name="Blom J."/>
            <person name="Li Y.-Z."/>
        </authorList>
    </citation>
    <scope>NUCLEOTIDE SEQUENCE [LARGE SCALE GENOMIC DNA]</scope>
    <source>
        <strain evidence="10 11">So0008-312</strain>
    </source>
</reference>